<evidence type="ECO:0008006" key="4">
    <source>
        <dbReference type="Google" id="ProtNLM"/>
    </source>
</evidence>
<dbReference type="VEuPathDB" id="MicrosporidiaDB:SLOPH_913"/>
<dbReference type="InParanoid" id="S7WE45"/>
<dbReference type="HOGENOM" id="CLU_468655_0_0_1"/>
<sequence>MNKNILSHLHILKNLLYCQKCRKNTGVIEKHKFLCNSCYNKHRDNKNNNKNKEYENIELIMELDKEISEKIRKMKCNKIKLESNNTIENNEIETNDNYDKNTLEVITKHPIDNDTISNTEDIDKDLDLKESKHNIYIENNYKRLKKEENTKADSLDKKEYNISERAEDEQHFEKEMLNILDNTNTKDFKTNDITILKDNIEDITSNCENKENNNIEEMNKILSTPKSVTDNSDYNEDNKIFNEETNKYNDDNKIIDEENNSCNEENKIFNEENNSYNNNKLSIPDNDTSITTNEIYITDDNKYYEDNKVSIPDNKTSIPDNKIFKEYNLSDITKNKIFINIKVNRKDSIIFFENINILYTCTGLSTAEEYNILSHTNKYKNIKRKTEDDNKRKNNTLEILITKKDKNNRCRRTYKYLEALVKGYMVLDIKFIYHFTSVYGRKKEKEKYDKNISNYIPYDIFKYIIPGDKVLKNSNGVINRILDKDRIFENINFIVENIRDHIYKLIIDGGGSVIYKNIIKNTDGIEVDNKLEGQCIEDSICNEGNDKRNKKINIKIENDVEILDIISEGYNLKKLYKEVYLI</sequence>
<evidence type="ECO:0000256" key="1">
    <source>
        <dbReference type="SAM" id="Coils"/>
    </source>
</evidence>
<comment type="caution">
    <text evidence="2">The sequence shown here is derived from an EMBL/GenBank/DDBJ whole genome shotgun (WGS) entry which is preliminary data.</text>
</comment>
<proteinExistence type="predicted"/>
<evidence type="ECO:0000313" key="3">
    <source>
        <dbReference type="Proteomes" id="UP000014978"/>
    </source>
</evidence>
<dbReference type="InterPro" id="IPR036420">
    <property type="entry name" value="BRCT_dom_sf"/>
</dbReference>
<organism evidence="2 3">
    <name type="scientific">Spraguea lophii (strain 42_110)</name>
    <name type="common">Microsporidian parasite</name>
    <dbReference type="NCBI Taxonomy" id="1358809"/>
    <lineage>
        <taxon>Eukaryota</taxon>
        <taxon>Fungi</taxon>
        <taxon>Fungi incertae sedis</taxon>
        <taxon>Microsporidia</taxon>
        <taxon>Spragueidae</taxon>
        <taxon>Spraguea</taxon>
    </lineage>
</organism>
<keyword evidence="1" id="KW-0175">Coiled coil</keyword>
<dbReference type="EMBL" id="ATCN01000029">
    <property type="protein sequence ID" value="EPR80042.1"/>
    <property type="molecule type" value="Genomic_DNA"/>
</dbReference>
<keyword evidence="3" id="KW-1185">Reference proteome</keyword>
<dbReference type="Proteomes" id="UP000014978">
    <property type="component" value="Unassembled WGS sequence"/>
</dbReference>
<gene>
    <name evidence="2" type="ORF">SLOPH_913</name>
</gene>
<name>S7WE45_SPRLO</name>
<accession>S7WE45</accession>
<feature type="coiled-coil region" evidence="1">
    <location>
        <begin position="193"/>
        <end position="220"/>
    </location>
</feature>
<protein>
    <recommendedName>
        <fullName evidence="4">BRCT domain-containing protein</fullName>
    </recommendedName>
</protein>
<dbReference type="AlphaFoldDB" id="S7WE45"/>
<dbReference type="Gene3D" id="3.40.50.10190">
    <property type="entry name" value="BRCT domain"/>
    <property type="match status" value="1"/>
</dbReference>
<reference evidence="3" key="1">
    <citation type="journal article" date="2013" name="PLoS Genet.">
        <title>The genome of Spraguea lophii and the basis of host-microsporidian interactions.</title>
        <authorList>
            <person name="Campbell S.E."/>
            <person name="Williams T.A."/>
            <person name="Yousuf A."/>
            <person name="Soanes D.M."/>
            <person name="Paszkiewicz K.H."/>
            <person name="Williams B.A.P."/>
        </authorList>
    </citation>
    <scope>NUCLEOTIDE SEQUENCE [LARGE SCALE GENOMIC DNA]</scope>
    <source>
        <strain evidence="3">42_110</strain>
    </source>
</reference>
<evidence type="ECO:0000313" key="2">
    <source>
        <dbReference type="EMBL" id="EPR80042.1"/>
    </source>
</evidence>